<keyword evidence="3" id="KW-0560">Oxidoreductase</keyword>
<keyword evidence="5" id="KW-1185">Reference proteome</keyword>
<comment type="similarity">
    <text evidence="1">Belongs to the short-chain dehydrogenases/reductases (SDR) family.</text>
</comment>
<comment type="caution">
    <text evidence="4">The sequence shown here is derived from an EMBL/GenBank/DDBJ whole genome shotgun (WGS) entry which is preliminary data.</text>
</comment>
<dbReference type="PRINTS" id="PR00081">
    <property type="entry name" value="GDHRDH"/>
</dbReference>
<dbReference type="InterPro" id="IPR020904">
    <property type="entry name" value="Sc_DH/Rdtase_CS"/>
</dbReference>
<dbReference type="Pfam" id="PF13561">
    <property type="entry name" value="adh_short_C2"/>
    <property type="match status" value="1"/>
</dbReference>
<dbReference type="RefSeq" id="XP_056511952.1">
    <property type="nucleotide sequence ID" value="XM_056656339.1"/>
</dbReference>
<evidence type="ECO:0000256" key="2">
    <source>
        <dbReference type="ARBA" id="ARBA00022857"/>
    </source>
</evidence>
<keyword evidence="2" id="KW-0521">NADP</keyword>
<evidence type="ECO:0000313" key="4">
    <source>
        <dbReference type="EMBL" id="KAJ5096401.1"/>
    </source>
</evidence>
<dbReference type="Proteomes" id="UP001141434">
    <property type="component" value="Unassembled WGS sequence"/>
</dbReference>
<dbReference type="GeneID" id="81395507"/>
<evidence type="ECO:0000256" key="3">
    <source>
        <dbReference type="ARBA" id="ARBA00023002"/>
    </source>
</evidence>
<evidence type="ECO:0000256" key="1">
    <source>
        <dbReference type="ARBA" id="ARBA00006484"/>
    </source>
</evidence>
<dbReference type="InterPro" id="IPR002347">
    <property type="entry name" value="SDR_fam"/>
</dbReference>
<dbReference type="EMBL" id="JAPMSZ010000007">
    <property type="protein sequence ID" value="KAJ5096401.1"/>
    <property type="molecule type" value="Genomic_DNA"/>
</dbReference>
<dbReference type="PRINTS" id="PR00080">
    <property type="entry name" value="SDRFAMILY"/>
</dbReference>
<dbReference type="GO" id="GO:0019594">
    <property type="term" value="P:mannitol metabolic process"/>
    <property type="evidence" value="ECO:0007669"/>
    <property type="project" value="UniProtKB-ARBA"/>
</dbReference>
<sequence length="291" mass="31494">CYRYGVKTLSFFCSNPRPHNFEMVSPSLRRPNPALSDSVFKMFSLQGKVVIITGGAGGIGYAVARGLAEAGANIALWYNKSNKADSLTCALEKDFGVKARAYRCAVQNFDEVQATTDAVVRDFGRLDVMIANAGIPSKAGGLDDKLEDWQKVVDVDFTGAYYCARVAGKIFQKQGSGNMIFTASMSGHAANVPQEQACYNACKAGVIHLAKSLAVEWASFARVNCVSPGYIDTPISGDCPFEMKEAWYSLTPLKRDADPRELKGIYLYLASDASTYTTGADIVIDGGYTCR</sequence>
<accession>A0A9W9FA77</accession>
<organism evidence="4 5">
    <name type="scientific">Penicillium alfredii</name>
    <dbReference type="NCBI Taxonomy" id="1506179"/>
    <lineage>
        <taxon>Eukaryota</taxon>
        <taxon>Fungi</taxon>
        <taxon>Dikarya</taxon>
        <taxon>Ascomycota</taxon>
        <taxon>Pezizomycotina</taxon>
        <taxon>Eurotiomycetes</taxon>
        <taxon>Eurotiomycetidae</taxon>
        <taxon>Eurotiales</taxon>
        <taxon>Aspergillaceae</taxon>
        <taxon>Penicillium</taxon>
    </lineage>
</organism>
<dbReference type="AlphaFoldDB" id="A0A9W9FA77"/>
<reference evidence="4" key="1">
    <citation type="submission" date="2022-11" db="EMBL/GenBank/DDBJ databases">
        <authorList>
            <person name="Petersen C."/>
        </authorList>
    </citation>
    <scope>NUCLEOTIDE SEQUENCE</scope>
    <source>
        <strain evidence="4">IBT 34128</strain>
    </source>
</reference>
<dbReference type="SUPFAM" id="SSF51735">
    <property type="entry name" value="NAD(P)-binding Rossmann-fold domains"/>
    <property type="match status" value="1"/>
</dbReference>
<protein>
    <submittedName>
        <fullName evidence="4">L-xylulose reductase</fullName>
    </submittedName>
</protein>
<reference evidence="4" key="2">
    <citation type="journal article" date="2023" name="IMA Fungus">
        <title>Comparative genomic study of the Penicillium genus elucidates a diverse pangenome and 15 lateral gene transfer events.</title>
        <authorList>
            <person name="Petersen C."/>
            <person name="Sorensen T."/>
            <person name="Nielsen M.R."/>
            <person name="Sondergaard T.E."/>
            <person name="Sorensen J.L."/>
            <person name="Fitzpatrick D.A."/>
            <person name="Frisvad J.C."/>
            <person name="Nielsen K.L."/>
        </authorList>
    </citation>
    <scope>NUCLEOTIDE SEQUENCE</scope>
    <source>
        <strain evidence="4">IBT 34128</strain>
    </source>
</reference>
<name>A0A9W9FA77_9EURO</name>
<dbReference type="GO" id="GO:0050664">
    <property type="term" value="F:oxidoreductase activity, acting on NAD(P)H, oxygen as acceptor"/>
    <property type="evidence" value="ECO:0007669"/>
    <property type="project" value="TreeGrafter"/>
</dbReference>
<dbReference type="GO" id="GO:0050085">
    <property type="term" value="F:mannitol 2-dehydrogenase (NADP+) activity"/>
    <property type="evidence" value="ECO:0007669"/>
    <property type="project" value="UniProtKB-ARBA"/>
</dbReference>
<dbReference type="Gene3D" id="3.40.50.720">
    <property type="entry name" value="NAD(P)-binding Rossmann-like Domain"/>
    <property type="match status" value="1"/>
</dbReference>
<gene>
    <name evidence="4" type="ORF">NUU61_005757</name>
</gene>
<feature type="non-terminal residue" evidence="4">
    <location>
        <position position="1"/>
    </location>
</feature>
<dbReference type="PANTHER" id="PTHR43008:SF13">
    <property type="entry name" value="L-XYLULOSE REDUCTASE-RELATED"/>
    <property type="match status" value="1"/>
</dbReference>
<dbReference type="PROSITE" id="PS00061">
    <property type="entry name" value="ADH_SHORT"/>
    <property type="match status" value="1"/>
</dbReference>
<dbReference type="FunFam" id="3.40.50.720:FF:000090">
    <property type="entry name" value="NADP-dependent mannitol dehydrogenase"/>
    <property type="match status" value="1"/>
</dbReference>
<dbReference type="PANTHER" id="PTHR43008">
    <property type="entry name" value="BENZIL REDUCTASE"/>
    <property type="match status" value="1"/>
</dbReference>
<evidence type="ECO:0000313" key="5">
    <source>
        <dbReference type="Proteomes" id="UP001141434"/>
    </source>
</evidence>
<dbReference type="OrthoDB" id="1888931at2759"/>
<dbReference type="InterPro" id="IPR036291">
    <property type="entry name" value="NAD(P)-bd_dom_sf"/>
</dbReference>
<proteinExistence type="inferred from homology"/>